<evidence type="ECO:0000313" key="1">
    <source>
        <dbReference type="EMBL" id="JAH61775.1"/>
    </source>
</evidence>
<dbReference type="EMBL" id="GBXM01046802">
    <property type="protein sequence ID" value="JAH61775.1"/>
    <property type="molecule type" value="Transcribed_RNA"/>
</dbReference>
<accession>A0A0E9U9E4</accession>
<sequence>MLSKEELVHVDPDKIQVSKLCSEKPLVLKEWANFTSGSVLGSVLNCLAGP</sequence>
<name>A0A0E9U9E4_ANGAN</name>
<protein>
    <submittedName>
        <fullName evidence="1">Uncharacterized protein</fullName>
    </submittedName>
</protein>
<organism evidence="1">
    <name type="scientific">Anguilla anguilla</name>
    <name type="common">European freshwater eel</name>
    <name type="synonym">Muraena anguilla</name>
    <dbReference type="NCBI Taxonomy" id="7936"/>
    <lineage>
        <taxon>Eukaryota</taxon>
        <taxon>Metazoa</taxon>
        <taxon>Chordata</taxon>
        <taxon>Craniata</taxon>
        <taxon>Vertebrata</taxon>
        <taxon>Euteleostomi</taxon>
        <taxon>Actinopterygii</taxon>
        <taxon>Neopterygii</taxon>
        <taxon>Teleostei</taxon>
        <taxon>Anguilliformes</taxon>
        <taxon>Anguillidae</taxon>
        <taxon>Anguilla</taxon>
    </lineage>
</organism>
<reference evidence="1" key="1">
    <citation type="submission" date="2014-11" db="EMBL/GenBank/DDBJ databases">
        <authorList>
            <person name="Amaro Gonzalez C."/>
        </authorList>
    </citation>
    <scope>NUCLEOTIDE SEQUENCE</scope>
</reference>
<dbReference type="AlphaFoldDB" id="A0A0E9U9E4"/>
<proteinExistence type="predicted"/>
<reference evidence="1" key="2">
    <citation type="journal article" date="2015" name="Fish Shellfish Immunol.">
        <title>Early steps in the European eel (Anguilla anguilla)-Vibrio vulnificus interaction in the gills: Role of the RtxA13 toxin.</title>
        <authorList>
            <person name="Callol A."/>
            <person name="Pajuelo D."/>
            <person name="Ebbesson L."/>
            <person name="Teles M."/>
            <person name="MacKenzie S."/>
            <person name="Amaro C."/>
        </authorList>
    </citation>
    <scope>NUCLEOTIDE SEQUENCE</scope>
</reference>